<evidence type="ECO:0000259" key="1">
    <source>
        <dbReference type="Pfam" id="PF13304"/>
    </source>
</evidence>
<name>I0R670_9FIRM</name>
<dbReference type="PANTHER" id="PTHR40396">
    <property type="entry name" value="ATPASE-LIKE PROTEIN"/>
    <property type="match status" value="1"/>
</dbReference>
<keyword evidence="3" id="KW-1185">Reference proteome</keyword>
<comment type="caution">
    <text evidence="2">The sequence shown here is derived from an EMBL/GenBank/DDBJ whole genome shotgun (WGS) entry which is preliminary data.</text>
</comment>
<evidence type="ECO:0000313" key="3">
    <source>
        <dbReference type="Proteomes" id="UP000005039"/>
    </source>
</evidence>
<dbReference type="Gene3D" id="3.40.50.300">
    <property type="entry name" value="P-loop containing nucleotide triphosphate hydrolases"/>
    <property type="match status" value="1"/>
</dbReference>
<dbReference type="RefSeq" id="WP_008754563.1">
    <property type="nucleotide sequence ID" value="NZ_AJGH01000096.1"/>
</dbReference>
<dbReference type="Pfam" id="PF13304">
    <property type="entry name" value="AAA_21"/>
    <property type="match status" value="1"/>
</dbReference>
<feature type="domain" description="ATPase AAA-type core" evidence="1">
    <location>
        <begin position="330"/>
        <end position="391"/>
    </location>
</feature>
<organism evidence="2 3">
    <name type="scientific">Lachnoanaerobaculum saburreum F0468</name>
    <dbReference type="NCBI Taxonomy" id="1095750"/>
    <lineage>
        <taxon>Bacteria</taxon>
        <taxon>Bacillati</taxon>
        <taxon>Bacillota</taxon>
        <taxon>Clostridia</taxon>
        <taxon>Lachnospirales</taxon>
        <taxon>Lachnospiraceae</taxon>
        <taxon>Lachnoanaerobaculum</taxon>
    </lineage>
</organism>
<dbReference type="InterPro" id="IPR003959">
    <property type="entry name" value="ATPase_AAA_core"/>
</dbReference>
<proteinExistence type="predicted"/>
<dbReference type="EMBL" id="AJGH01000096">
    <property type="protein sequence ID" value="EIC95178.1"/>
    <property type="molecule type" value="Genomic_DNA"/>
</dbReference>
<dbReference type="PATRIC" id="fig|1095750.3.peg.2032"/>
<dbReference type="SUPFAM" id="SSF52540">
    <property type="entry name" value="P-loop containing nucleoside triphosphate hydrolases"/>
    <property type="match status" value="1"/>
</dbReference>
<dbReference type="GO" id="GO:0005524">
    <property type="term" value="F:ATP binding"/>
    <property type="evidence" value="ECO:0007669"/>
    <property type="project" value="InterPro"/>
</dbReference>
<accession>I0R670</accession>
<dbReference type="OrthoDB" id="9809324at2"/>
<dbReference type="PANTHER" id="PTHR40396:SF1">
    <property type="entry name" value="ATPASE AAA-TYPE CORE DOMAIN-CONTAINING PROTEIN"/>
    <property type="match status" value="1"/>
</dbReference>
<evidence type="ECO:0000313" key="2">
    <source>
        <dbReference type="EMBL" id="EIC95178.1"/>
    </source>
</evidence>
<dbReference type="eggNOG" id="COG1106">
    <property type="taxonomic scope" value="Bacteria"/>
</dbReference>
<protein>
    <submittedName>
        <fullName evidence="2">AAA domain protein</fullName>
    </submittedName>
</protein>
<dbReference type="Proteomes" id="UP000005039">
    <property type="component" value="Unassembled WGS sequence"/>
</dbReference>
<reference evidence="2 3" key="1">
    <citation type="submission" date="2012-03" db="EMBL/GenBank/DDBJ databases">
        <authorList>
            <person name="Durkin A.S."/>
            <person name="McCorrison J."/>
            <person name="Torralba M."/>
            <person name="Gillis M."/>
            <person name="Methe B."/>
            <person name="Sutton G."/>
            <person name="Nelson K.E."/>
        </authorList>
    </citation>
    <scope>NUCLEOTIDE SEQUENCE [LARGE SCALE GENOMIC DNA]</scope>
    <source>
        <strain evidence="2 3">F0468</strain>
    </source>
</reference>
<sequence>MNDFFLVSYRVKGIKNFEEEVSLSFYKKTITKPIYTGNYNVKGIYGMNGSGKSAIISSVDILRNLLINENYLNNPIIQNSLDEIVNKKIEGLHIGTKFLLKWIEDTAYLYEYEVVLKKNNFGKYAIDSEQLSCKNAFSKKDEFIPVFKVKKGEIEYINTKDTVLENEFREKTKNLLSNSSASSLFIMKVHHKKFETDNLDPFSIGTQVLLLYSNNTHIYMDQSDDHTDYFVGDVLGKYNESTKGILEIEASFKNVSQIIDIDKLNIFSCKTDTIPVDKYEAYKDFVKKLKKFIQIFKPELKDIEIERKDKGDNYVCSLNMVYEGFSINSEFESTGIKKLIKLYAYLQEMVQGGIVFIDELDSNLHDVYLCALLEYLMDYGQGQLCFTTHNVGPMDILKRNKRSIDFLSIDNKIYPWKTNGNYSPAKLYRNGMIEGSPFNIDAIDFIDVFDTPEG</sequence>
<dbReference type="AlphaFoldDB" id="I0R670"/>
<gene>
    <name evidence="2" type="ORF">HMPREF9970_1738</name>
</gene>
<dbReference type="InterPro" id="IPR027417">
    <property type="entry name" value="P-loop_NTPase"/>
</dbReference>
<dbReference type="GO" id="GO:0016887">
    <property type="term" value="F:ATP hydrolysis activity"/>
    <property type="evidence" value="ECO:0007669"/>
    <property type="project" value="InterPro"/>
</dbReference>